<sequence length="71" mass="8117">MCRQRTEQRLRVALFADICRFTNLSGGACRFLLYQPFGDGLTFRFDIAQRRRVLAGQLGDFARVCCIAGLR</sequence>
<dbReference type="AlphaFoldDB" id="A0A248KH86"/>
<dbReference type="Proteomes" id="UP000197098">
    <property type="component" value="Chromosome"/>
</dbReference>
<evidence type="ECO:0000313" key="2">
    <source>
        <dbReference type="Proteomes" id="UP000197098"/>
    </source>
</evidence>
<dbReference type="EMBL" id="CP022114">
    <property type="protein sequence ID" value="ASG63190.1"/>
    <property type="molecule type" value="Genomic_DNA"/>
</dbReference>
<reference evidence="1 2" key="1">
    <citation type="submission" date="2017-06" db="EMBL/GenBank/DDBJ databases">
        <title>Origin of plasmid-mediated fosfomycin resistance gene fosA3.</title>
        <authorList>
            <person name="Ito R."/>
            <person name="Pacey M.P."/>
            <person name="Doi Y."/>
        </authorList>
    </citation>
    <scope>NUCLEOTIDE SEQUENCE [LARGE SCALE GENOMIC DNA]</scope>
    <source>
        <strain evidence="1 2">YDC799</strain>
    </source>
</reference>
<gene>
    <name evidence="1" type="ORF">CEW81_09385</name>
</gene>
<accession>A0A248KH86</accession>
<organism evidence="1 2">
    <name type="scientific">Kluyvera genomosp. 3</name>
    <dbReference type="NCBI Taxonomy" id="2774055"/>
    <lineage>
        <taxon>Bacteria</taxon>
        <taxon>Pseudomonadati</taxon>
        <taxon>Pseudomonadota</taxon>
        <taxon>Gammaproteobacteria</taxon>
        <taxon>Enterobacterales</taxon>
        <taxon>Enterobacteriaceae</taxon>
        <taxon>Kluyvera</taxon>
    </lineage>
</organism>
<protein>
    <submittedName>
        <fullName evidence="1">Uncharacterized protein</fullName>
    </submittedName>
</protein>
<proteinExistence type="predicted"/>
<evidence type="ECO:0000313" key="1">
    <source>
        <dbReference type="EMBL" id="ASG63190.1"/>
    </source>
</evidence>
<name>A0A248KH86_9ENTR</name>